<accession>A0A097EP41</accession>
<name>A0A097EP41_9GAMM</name>
<dbReference type="OrthoDB" id="9794942at2"/>
<reference evidence="3 4" key="1">
    <citation type="submission" date="2014-10" db="EMBL/GenBank/DDBJ databases">
        <title>Whole genome sequence of Francisella endociliophora strain FSC1006, isolated from a laboratory culture of the marine ciliate Euplotes raikovi.</title>
        <authorList>
            <person name="Granberg M."/>
            <person name="Backman S."/>
            <person name="Lundmark E."/>
            <person name="Nilsson E."/>
            <person name="Karlsson E."/>
            <person name="Thelaus J."/>
            <person name="Ohrman C."/>
            <person name="Larkeryd A."/>
            <person name="Stenberg P."/>
        </authorList>
    </citation>
    <scope>NUCLEOTIDE SEQUENCE [LARGE SCALE GENOMIC DNA]</scope>
    <source>
        <strain evidence="3 4">FSC1006</strain>
    </source>
</reference>
<sequence length="168" mass="19544">MAKNALIIIDVQNFFITEDMHQLPRQIKELIISKNFDHVIFCKFVNDPQSNFYKILDWKYCEESPDIDIHPEMLEFVNENNVFEKSTFSAFKSELPVFLNKENINKLYLCGVDTDACILASAFDAFDLGYDVEILIDYCQSSNGDKANLEAFKIIRRNFVRAQNESFS</sequence>
<evidence type="ECO:0000256" key="1">
    <source>
        <dbReference type="ARBA" id="ARBA00022801"/>
    </source>
</evidence>
<organism evidence="3 4">
    <name type="scientific">Candidatus Francisella endociliophora</name>
    <dbReference type="NCBI Taxonomy" id="653937"/>
    <lineage>
        <taxon>Bacteria</taxon>
        <taxon>Pseudomonadati</taxon>
        <taxon>Pseudomonadota</taxon>
        <taxon>Gammaproteobacteria</taxon>
        <taxon>Thiotrichales</taxon>
        <taxon>Francisellaceae</taxon>
        <taxon>Francisella</taxon>
    </lineage>
</organism>
<dbReference type="InterPro" id="IPR050272">
    <property type="entry name" value="Isochorismatase-like_hydrls"/>
</dbReference>
<dbReference type="GO" id="GO:0016787">
    <property type="term" value="F:hydrolase activity"/>
    <property type="evidence" value="ECO:0007669"/>
    <property type="project" value="UniProtKB-KW"/>
</dbReference>
<gene>
    <name evidence="3" type="ORF">LO80_04700</name>
</gene>
<dbReference type="KEGG" id="frf:LO80_04700"/>
<dbReference type="EMBL" id="CP009574">
    <property type="protein sequence ID" value="AIT09336.1"/>
    <property type="molecule type" value="Genomic_DNA"/>
</dbReference>
<dbReference type="STRING" id="1547445.LO80_04700"/>
<keyword evidence="1" id="KW-0378">Hydrolase</keyword>
<dbReference type="Gene3D" id="3.40.50.850">
    <property type="entry name" value="Isochorismatase-like"/>
    <property type="match status" value="1"/>
</dbReference>
<dbReference type="Pfam" id="PF00857">
    <property type="entry name" value="Isochorismatase"/>
    <property type="match status" value="1"/>
</dbReference>
<proteinExistence type="predicted"/>
<dbReference type="PANTHER" id="PTHR43540:SF6">
    <property type="entry name" value="ISOCHORISMATASE-LIKE DOMAIN-CONTAINING PROTEIN"/>
    <property type="match status" value="1"/>
</dbReference>
<dbReference type="InterPro" id="IPR036380">
    <property type="entry name" value="Isochorismatase-like_sf"/>
</dbReference>
<evidence type="ECO:0000313" key="4">
    <source>
        <dbReference type="Proteomes" id="UP000029672"/>
    </source>
</evidence>
<keyword evidence="4" id="KW-1185">Reference proteome</keyword>
<dbReference type="RefSeq" id="WP_040009017.1">
    <property type="nucleotide sequence ID" value="NZ_CP009574.1"/>
</dbReference>
<dbReference type="AlphaFoldDB" id="A0A097EP41"/>
<evidence type="ECO:0000259" key="2">
    <source>
        <dbReference type="Pfam" id="PF00857"/>
    </source>
</evidence>
<protein>
    <submittedName>
        <fullName evidence="3">Isochorismatase</fullName>
    </submittedName>
</protein>
<dbReference type="Proteomes" id="UP000029672">
    <property type="component" value="Chromosome"/>
</dbReference>
<dbReference type="HOGENOM" id="CLU_119508_0_0_6"/>
<evidence type="ECO:0000313" key="3">
    <source>
        <dbReference type="EMBL" id="AIT09336.1"/>
    </source>
</evidence>
<dbReference type="PANTHER" id="PTHR43540">
    <property type="entry name" value="PEROXYUREIDOACRYLATE/UREIDOACRYLATE AMIDOHYDROLASE-RELATED"/>
    <property type="match status" value="1"/>
</dbReference>
<feature type="domain" description="Isochorismatase-like" evidence="2">
    <location>
        <begin position="5"/>
        <end position="158"/>
    </location>
</feature>
<dbReference type="InterPro" id="IPR000868">
    <property type="entry name" value="Isochorismatase-like_dom"/>
</dbReference>
<dbReference type="eggNOG" id="COG1335">
    <property type="taxonomic scope" value="Bacteria"/>
</dbReference>
<dbReference type="CDD" id="cd00431">
    <property type="entry name" value="cysteine_hydrolases"/>
    <property type="match status" value="1"/>
</dbReference>
<dbReference type="SUPFAM" id="SSF52499">
    <property type="entry name" value="Isochorismatase-like hydrolases"/>
    <property type="match status" value="1"/>
</dbReference>